<evidence type="ECO:0000313" key="6">
    <source>
        <dbReference type="Proteomes" id="UP000218505"/>
    </source>
</evidence>
<gene>
    <name evidence="5" type="ORF">CNX65_23765</name>
</gene>
<keyword evidence="3" id="KW-0949">S-adenosyl-L-methionine</keyword>
<keyword evidence="1 5" id="KW-0489">Methyltransferase</keyword>
<dbReference type="PANTHER" id="PTHR43591:SF24">
    <property type="entry name" value="2-METHOXY-6-POLYPRENYL-1,4-BENZOQUINOL METHYLASE, MITOCHONDRIAL"/>
    <property type="match status" value="1"/>
</dbReference>
<feature type="domain" description="Methyltransferase" evidence="4">
    <location>
        <begin position="41"/>
        <end position="135"/>
    </location>
</feature>
<keyword evidence="6" id="KW-1185">Reference proteome</keyword>
<accession>A0A290ZAB8</accession>
<dbReference type="InterPro" id="IPR029063">
    <property type="entry name" value="SAM-dependent_MTases_sf"/>
</dbReference>
<evidence type="ECO:0000256" key="3">
    <source>
        <dbReference type="ARBA" id="ARBA00022691"/>
    </source>
</evidence>
<dbReference type="GO" id="GO:0008168">
    <property type="term" value="F:methyltransferase activity"/>
    <property type="evidence" value="ECO:0007669"/>
    <property type="project" value="UniProtKB-KW"/>
</dbReference>
<dbReference type="Gene3D" id="3.40.50.150">
    <property type="entry name" value="Vaccinia Virus protein VP39"/>
    <property type="match status" value="1"/>
</dbReference>
<sequence length="267" mass="28082">MGLREVFDATRDEFTALAPVVWDRLGRAVVDLGEPAPGEHVLDACCGIGSSAVPAARAVGPGGSVDAVDLSPELLGVGRRRAAGLGNVRFAQADVTAWPGRDGGYDLVQCAFGVFFLPDMDDAARGLVRLLRPGGRFVVAVWRSGALEEFGAAYRDVVARVADGPGARGQAPQRSEAGRINTEDSLGTWLWSVGCADVRVRTRELREPVSDELAWNLVLGSGFRSSLDGLDAAGVERVRVGLLAELAGRGVREVDFSAVLGVGTRAD</sequence>
<evidence type="ECO:0000313" key="5">
    <source>
        <dbReference type="EMBL" id="ATE55922.1"/>
    </source>
</evidence>
<dbReference type="AlphaFoldDB" id="A0A290ZAB8"/>
<evidence type="ECO:0000259" key="4">
    <source>
        <dbReference type="Pfam" id="PF13649"/>
    </source>
</evidence>
<proteinExistence type="predicted"/>
<dbReference type="Proteomes" id="UP000218505">
    <property type="component" value="Chromosome"/>
</dbReference>
<evidence type="ECO:0000256" key="1">
    <source>
        <dbReference type="ARBA" id="ARBA00022603"/>
    </source>
</evidence>
<dbReference type="GO" id="GO:0032259">
    <property type="term" value="P:methylation"/>
    <property type="evidence" value="ECO:0007669"/>
    <property type="project" value="UniProtKB-KW"/>
</dbReference>
<dbReference type="RefSeq" id="WP_096495751.1">
    <property type="nucleotide sequence ID" value="NZ_CP023445.1"/>
</dbReference>
<dbReference type="InterPro" id="IPR041698">
    <property type="entry name" value="Methyltransf_25"/>
</dbReference>
<dbReference type="PANTHER" id="PTHR43591">
    <property type="entry name" value="METHYLTRANSFERASE"/>
    <property type="match status" value="1"/>
</dbReference>
<dbReference type="CDD" id="cd02440">
    <property type="entry name" value="AdoMet_MTases"/>
    <property type="match status" value="1"/>
</dbReference>
<protein>
    <submittedName>
        <fullName evidence="5">Methyltransferase type 11</fullName>
    </submittedName>
</protein>
<keyword evidence="2" id="KW-0808">Transferase</keyword>
<dbReference type="PROSITE" id="PS51608">
    <property type="entry name" value="SAM_MT_UBIE"/>
    <property type="match status" value="1"/>
</dbReference>
<name>A0A290ZAB8_9PSEU</name>
<organism evidence="5 6">
    <name type="scientific">Actinosynnema pretiosum</name>
    <dbReference type="NCBI Taxonomy" id="42197"/>
    <lineage>
        <taxon>Bacteria</taxon>
        <taxon>Bacillati</taxon>
        <taxon>Actinomycetota</taxon>
        <taxon>Actinomycetes</taxon>
        <taxon>Pseudonocardiales</taxon>
        <taxon>Pseudonocardiaceae</taxon>
        <taxon>Actinosynnema</taxon>
    </lineage>
</organism>
<dbReference type="KEGG" id="apre:CNX65_23765"/>
<evidence type="ECO:0000256" key="2">
    <source>
        <dbReference type="ARBA" id="ARBA00022679"/>
    </source>
</evidence>
<dbReference type="Pfam" id="PF13649">
    <property type="entry name" value="Methyltransf_25"/>
    <property type="match status" value="1"/>
</dbReference>
<reference evidence="5" key="1">
    <citation type="submission" date="2017-09" db="EMBL/GenBank/DDBJ databases">
        <title>Complete Genome Sequence of ansamitocin-producing Bacterium Actinosynnema pretiosum X47.</title>
        <authorList>
            <person name="Cao G."/>
            <person name="Zong G."/>
            <person name="Zhong C."/>
            <person name="Fu J."/>
        </authorList>
    </citation>
    <scope>NUCLEOTIDE SEQUENCE [LARGE SCALE GENOMIC DNA]</scope>
    <source>
        <strain evidence="5">X47</strain>
    </source>
</reference>
<dbReference type="InterPro" id="IPR004033">
    <property type="entry name" value="UbiE/COQ5_MeTrFase"/>
</dbReference>
<dbReference type="EMBL" id="CP023445">
    <property type="protein sequence ID" value="ATE55922.1"/>
    <property type="molecule type" value="Genomic_DNA"/>
</dbReference>
<dbReference type="SUPFAM" id="SSF53335">
    <property type="entry name" value="S-adenosyl-L-methionine-dependent methyltransferases"/>
    <property type="match status" value="1"/>
</dbReference>